<evidence type="ECO:0000259" key="1">
    <source>
        <dbReference type="SMART" id="SM00900"/>
    </source>
</evidence>
<dbReference type="RefSeq" id="WP_024467981.1">
    <property type="nucleotide sequence ID" value="NZ_CP045670.1"/>
</dbReference>
<dbReference type="EMBL" id="CP061839">
    <property type="protein sequence ID" value="QOW61818.1"/>
    <property type="molecule type" value="Genomic_DNA"/>
</dbReference>
<feature type="domain" description="FMN-binding" evidence="1">
    <location>
        <begin position="35"/>
        <end position="109"/>
    </location>
</feature>
<dbReference type="Proteomes" id="UP000593915">
    <property type="component" value="Chromosome"/>
</dbReference>
<evidence type="ECO:0000313" key="3">
    <source>
        <dbReference type="Proteomes" id="UP000593915"/>
    </source>
</evidence>
<dbReference type="GO" id="GO:0010181">
    <property type="term" value="F:FMN binding"/>
    <property type="evidence" value="ECO:0007669"/>
    <property type="project" value="InterPro"/>
</dbReference>
<dbReference type="Pfam" id="PF04205">
    <property type="entry name" value="FMN_bind"/>
    <property type="match status" value="1"/>
</dbReference>
<proteinExistence type="predicted"/>
<reference evidence="2 3" key="1">
    <citation type="submission" date="2020-09" db="EMBL/GenBank/DDBJ databases">
        <title>Characterization of Treponema spp. from bovine digital dermatitis in Korea.</title>
        <authorList>
            <person name="Espiritu H.M."/>
            <person name="Cho Y.I."/>
            <person name="Mamuad L."/>
        </authorList>
    </citation>
    <scope>NUCLEOTIDE SEQUENCE [LARGE SCALE GENOMIC DNA]</scope>
    <source>
        <strain evidence="2 3">KS1</strain>
    </source>
</reference>
<dbReference type="SMART" id="SM00900">
    <property type="entry name" value="FMN_bind"/>
    <property type="match status" value="1"/>
</dbReference>
<gene>
    <name evidence="2" type="ORF">IFE08_05505</name>
</gene>
<dbReference type="PROSITE" id="PS51257">
    <property type="entry name" value="PROKAR_LIPOPROTEIN"/>
    <property type="match status" value="1"/>
</dbReference>
<dbReference type="AlphaFoldDB" id="A0A7S6WR55"/>
<name>A0A7S6WR55_9SPIR</name>
<sequence>MKKLFFLFIAMFFVSCLGKNGEASVSGIFEGIGKGLLGDIRVRVEIENNKIKTIDVVEYSDTPGYSDTVFDYLPDKIIDAGSVDVDIISGATITSRAFLEAVKDALKKAGLP</sequence>
<protein>
    <submittedName>
        <fullName evidence="2">FMN-binding protein</fullName>
    </submittedName>
</protein>
<evidence type="ECO:0000313" key="2">
    <source>
        <dbReference type="EMBL" id="QOW61818.1"/>
    </source>
</evidence>
<organism evidence="2 3">
    <name type="scientific">Treponema pedis</name>
    <dbReference type="NCBI Taxonomy" id="409322"/>
    <lineage>
        <taxon>Bacteria</taxon>
        <taxon>Pseudomonadati</taxon>
        <taxon>Spirochaetota</taxon>
        <taxon>Spirochaetia</taxon>
        <taxon>Spirochaetales</taxon>
        <taxon>Treponemataceae</taxon>
        <taxon>Treponema</taxon>
    </lineage>
</organism>
<dbReference type="GO" id="GO:0016020">
    <property type="term" value="C:membrane"/>
    <property type="evidence" value="ECO:0007669"/>
    <property type="project" value="InterPro"/>
</dbReference>
<dbReference type="Gene3D" id="3.90.1010.20">
    <property type="match status" value="1"/>
</dbReference>
<accession>A0A7S6WR55</accession>
<dbReference type="InterPro" id="IPR007329">
    <property type="entry name" value="FMN-bd"/>
</dbReference>